<comment type="caution">
    <text evidence="4">The sequence shown here is derived from an EMBL/GenBank/DDBJ whole genome shotgun (WGS) entry which is preliminary data.</text>
</comment>
<evidence type="ECO:0000259" key="3">
    <source>
        <dbReference type="Pfam" id="PF13581"/>
    </source>
</evidence>
<proteinExistence type="predicted"/>
<sequence>MPAVIAPPAPFANAPRPFERYQLVMPNSPTAAKIARDFVGTLLRTGAHAALADDARLCVSEVVANVYCHTRSRLVRVEVTVDGDQVAIHVTDDGPGPLPDPPERPEGEGGRGLLVVDGLATSWGSSTRQVNTRRTNTVWFVLTPPGRDTEPDTGPATAAPDARPGTGARSGSGPTGRRSHR</sequence>
<protein>
    <submittedName>
        <fullName evidence="4">ATP-binding protein</fullName>
    </submittedName>
</protein>
<dbReference type="InterPro" id="IPR003594">
    <property type="entry name" value="HATPase_dom"/>
</dbReference>
<reference evidence="4 5" key="1">
    <citation type="submission" date="2019-04" db="EMBL/GenBank/DDBJ databases">
        <title>Streptomyces rhizosphaericola sp. nov., an actinobacterium isolated from the wheat rhizosphere.</title>
        <authorList>
            <person name="Vargas Hoyos H.A."/>
            <person name="Santos S.N."/>
            <person name="Genuario D.B."/>
            <person name="Melo I.S."/>
            <person name="Da Silva L.J."/>
            <person name="Da Silva F.S.P."/>
            <person name="Zucchi T.D."/>
        </authorList>
    </citation>
    <scope>NUCLEOTIDE SEQUENCE [LARGE SCALE GENOMIC DNA]</scope>
    <source>
        <strain evidence="4 5">1AS2c</strain>
    </source>
</reference>
<keyword evidence="5" id="KW-1185">Reference proteome</keyword>
<keyword evidence="1" id="KW-0418">Kinase</keyword>
<keyword evidence="1" id="KW-0723">Serine/threonine-protein kinase</keyword>
<accession>A0ABY2PMD9</accession>
<organism evidence="4 5">
    <name type="scientific">Streptomyces rhizosphaericola</name>
    <dbReference type="NCBI Taxonomy" id="2564098"/>
    <lineage>
        <taxon>Bacteria</taxon>
        <taxon>Bacillati</taxon>
        <taxon>Actinomycetota</taxon>
        <taxon>Actinomycetes</taxon>
        <taxon>Kitasatosporales</taxon>
        <taxon>Streptomycetaceae</taxon>
        <taxon>Streptomyces</taxon>
    </lineage>
</organism>
<dbReference type="RefSeq" id="WP_136015221.1">
    <property type="nucleotide sequence ID" value="NZ_SRZK01000002.1"/>
</dbReference>
<dbReference type="PANTHER" id="PTHR35526:SF3">
    <property type="entry name" value="ANTI-SIGMA-F FACTOR RSBW"/>
    <property type="match status" value="1"/>
</dbReference>
<dbReference type="PANTHER" id="PTHR35526">
    <property type="entry name" value="ANTI-SIGMA-F FACTOR RSBW-RELATED"/>
    <property type="match status" value="1"/>
</dbReference>
<dbReference type="CDD" id="cd16936">
    <property type="entry name" value="HATPase_RsbW-like"/>
    <property type="match status" value="1"/>
</dbReference>
<feature type="compositionally biased region" description="Low complexity" evidence="2">
    <location>
        <begin position="152"/>
        <end position="167"/>
    </location>
</feature>
<keyword evidence="4" id="KW-0547">Nucleotide-binding</keyword>
<evidence type="ECO:0000313" key="5">
    <source>
        <dbReference type="Proteomes" id="UP000306274"/>
    </source>
</evidence>
<name>A0ABY2PMD9_9ACTN</name>
<dbReference type="Proteomes" id="UP000306274">
    <property type="component" value="Unassembled WGS sequence"/>
</dbReference>
<dbReference type="InterPro" id="IPR036890">
    <property type="entry name" value="HATPase_C_sf"/>
</dbReference>
<keyword evidence="4" id="KW-0067">ATP-binding</keyword>
<dbReference type="GO" id="GO:0005524">
    <property type="term" value="F:ATP binding"/>
    <property type="evidence" value="ECO:0007669"/>
    <property type="project" value="UniProtKB-KW"/>
</dbReference>
<feature type="region of interest" description="Disordered" evidence="2">
    <location>
        <begin position="91"/>
        <end position="112"/>
    </location>
</feature>
<dbReference type="InterPro" id="IPR050267">
    <property type="entry name" value="Anti-sigma-factor_SerPK"/>
</dbReference>
<dbReference type="Gene3D" id="3.30.565.10">
    <property type="entry name" value="Histidine kinase-like ATPase, C-terminal domain"/>
    <property type="match status" value="1"/>
</dbReference>
<dbReference type="SUPFAM" id="SSF55874">
    <property type="entry name" value="ATPase domain of HSP90 chaperone/DNA topoisomerase II/histidine kinase"/>
    <property type="match status" value="1"/>
</dbReference>
<dbReference type="Pfam" id="PF13581">
    <property type="entry name" value="HATPase_c_2"/>
    <property type="match status" value="1"/>
</dbReference>
<evidence type="ECO:0000256" key="2">
    <source>
        <dbReference type="SAM" id="MobiDB-lite"/>
    </source>
</evidence>
<feature type="region of interest" description="Disordered" evidence="2">
    <location>
        <begin position="141"/>
        <end position="181"/>
    </location>
</feature>
<dbReference type="EMBL" id="SRZK01000002">
    <property type="protein sequence ID" value="TGZ12246.1"/>
    <property type="molecule type" value="Genomic_DNA"/>
</dbReference>
<feature type="domain" description="Histidine kinase/HSP90-like ATPase" evidence="3">
    <location>
        <begin position="26"/>
        <end position="140"/>
    </location>
</feature>
<gene>
    <name evidence="4" type="ORF">E5Z02_00395</name>
</gene>
<evidence type="ECO:0000313" key="4">
    <source>
        <dbReference type="EMBL" id="TGZ12246.1"/>
    </source>
</evidence>
<evidence type="ECO:0000256" key="1">
    <source>
        <dbReference type="ARBA" id="ARBA00022527"/>
    </source>
</evidence>
<keyword evidence="1" id="KW-0808">Transferase</keyword>